<feature type="compositionally biased region" description="Polar residues" evidence="1">
    <location>
        <begin position="10"/>
        <end position="39"/>
    </location>
</feature>
<sequence length="50" mass="5278">MNLPKRRSGKSQPTTIVSPKSISVNSSKEVSPSTSQNSIALPISANADEH</sequence>
<feature type="region of interest" description="Disordered" evidence="1">
    <location>
        <begin position="1"/>
        <end position="50"/>
    </location>
</feature>
<dbReference type="AlphaFoldDB" id="A0A9Q0MQI0"/>
<gene>
    <name evidence="2" type="ORF">Bhyg_13712</name>
</gene>
<keyword evidence="3" id="KW-1185">Reference proteome</keyword>
<organism evidence="2 3">
    <name type="scientific">Pseudolycoriella hygida</name>
    <dbReference type="NCBI Taxonomy" id="35572"/>
    <lineage>
        <taxon>Eukaryota</taxon>
        <taxon>Metazoa</taxon>
        <taxon>Ecdysozoa</taxon>
        <taxon>Arthropoda</taxon>
        <taxon>Hexapoda</taxon>
        <taxon>Insecta</taxon>
        <taxon>Pterygota</taxon>
        <taxon>Neoptera</taxon>
        <taxon>Endopterygota</taxon>
        <taxon>Diptera</taxon>
        <taxon>Nematocera</taxon>
        <taxon>Sciaroidea</taxon>
        <taxon>Sciaridae</taxon>
        <taxon>Pseudolycoriella</taxon>
    </lineage>
</organism>
<dbReference type="EMBL" id="WJQU01000004">
    <property type="protein sequence ID" value="KAJ6635129.1"/>
    <property type="molecule type" value="Genomic_DNA"/>
</dbReference>
<reference evidence="2" key="1">
    <citation type="submission" date="2022-07" db="EMBL/GenBank/DDBJ databases">
        <authorList>
            <person name="Trinca V."/>
            <person name="Uliana J.V.C."/>
            <person name="Torres T.T."/>
            <person name="Ward R.J."/>
            <person name="Monesi N."/>
        </authorList>
    </citation>
    <scope>NUCLEOTIDE SEQUENCE</scope>
    <source>
        <strain evidence="2">HSMRA1968</strain>
        <tissue evidence="2">Whole embryos</tissue>
    </source>
</reference>
<evidence type="ECO:0000313" key="3">
    <source>
        <dbReference type="Proteomes" id="UP001151699"/>
    </source>
</evidence>
<protein>
    <submittedName>
        <fullName evidence="2">Uncharacterized protein</fullName>
    </submittedName>
</protein>
<name>A0A9Q0MQI0_9DIPT</name>
<accession>A0A9Q0MQI0</accession>
<evidence type="ECO:0000313" key="2">
    <source>
        <dbReference type="EMBL" id="KAJ6635129.1"/>
    </source>
</evidence>
<comment type="caution">
    <text evidence="2">The sequence shown here is derived from an EMBL/GenBank/DDBJ whole genome shotgun (WGS) entry which is preliminary data.</text>
</comment>
<dbReference type="Proteomes" id="UP001151699">
    <property type="component" value="Chromosome C"/>
</dbReference>
<proteinExistence type="predicted"/>
<evidence type="ECO:0000256" key="1">
    <source>
        <dbReference type="SAM" id="MobiDB-lite"/>
    </source>
</evidence>